<evidence type="ECO:0000313" key="3">
    <source>
        <dbReference type="Proteomes" id="UP000184164"/>
    </source>
</evidence>
<dbReference type="InterPro" id="IPR008471">
    <property type="entry name" value="MnmC-like_methylTransf"/>
</dbReference>
<dbReference type="GO" id="GO:0004808">
    <property type="term" value="F:tRNA (5-methylaminomethyl-2-thiouridylate)(34)-methyltransferase activity"/>
    <property type="evidence" value="ECO:0007669"/>
    <property type="project" value="InterPro"/>
</dbReference>
<protein>
    <submittedName>
        <fullName evidence="2">tRNA U34 5-methylaminomethyl-2-thiouridine-forming methyltransferase MnmC</fullName>
    </submittedName>
</protein>
<proteinExistence type="predicted"/>
<dbReference type="RefSeq" id="WP_072999865.1">
    <property type="nucleotide sequence ID" value="NZ_FQUM01000002.1"/>
</dbReference>
<evidence type="ECO:0000259" key="1">
    <source>
        <dbReference type="Pfam" id="PF05430"/>
    </source>
</evidence>
<feature type="domain" description="MnmC-like methyltransferase" evidence="1">
    <location>
        <begin position="142"/>
        <end position="220"/>
    </location>
</feature>
<evidence type="ECO:0000313" key="2">
    <source>
        <dbReference type="EMBL" id="SHE73718.1"/>
    </source>
</evidence>
<dbReference type="PANTHER" id="PTHR39963">
    <property type="entry name" value="SLL0983 PROTEIN"/>
    <property type="match status" value="1"/>
</dbReference>
<keyword evidence="2" id="KW-0489">Methyltransferase</keyword>
<keyword evidence="3" id="KW-1185">Reference proteome</keyword>
<sequence length="225" mass="25379">MNPILKNTGDGSATLFVPEMNEQYHSMNGAITESNHVYLGNGFNYHASANPVVFEVGFGTGLNCLLTAVQAQKQNRPTFYISIEKFPLEQELINQLNYGELVGENGSTLFEKIHSCTWNIPTEIIPGFKLLKLRADFNTENWALPEKCDVIYFDAFGPDKQPEMWSQENLQRLYNFSSDNGVFVTYSAKGEVRRRLKTAGYNVERLPGPPGKMEMLRGIKVLSKI</sequence>
<keyword evidence="2" id="KW-0808">Transferase</keyword>
<dbReference type="GO" id="GO:0032259">
    <property type="term" value="P:methylation"/>
    <property type="evidence" value="ECO:0007669"/>
    <property type="project" value="UniProtKB-KW"/>
</dbReference>
<dbReference type="OrthoDB" id="9786494at2"/>
<dbReference type="GO" id="GO:0016645">
    <property type="term" value="F:oxidoreductase activity, acting on the CH-NH group of donors"/>
    <property type="evidence" value="ECO:0007669"/>
    <property type="project" value="InterPro"/>
</dbReference>
<organism evidence="2 3">
    <name type="scientific">Mariniphaga anaerophila</name>
    <dbReference type="NCBI Taxonomy" id="1484053"/>
    <lineage>
        <taxon>Bacteria</taxon>
        <taxon>Pseudomonadati</taxon>
        <taxon>Bacteroidota</taxon>
        <taxon>Bacteroidia</taxon>
        <taxon>Marinilabiliales</taxon>
        <taxon>Prolixibacteraceae</taxon>
        <taxon>Mariniphaga</taxon>
    </lineage>
</organism>
<dbReference type="Pfam" id="PF05430">
    <property type="entry name" value="Methyltransf_30"/>
    <property type="match status" value="1"/>
</dbReference>
<dbReference type="InterPro" id="IPR047785">
    <property type="entry name" value="tRNA_MNMC2"/>
</dbReference>
<dbReference type="AlphaFoldDB" id="A0A1M4VXM7"/>
<dbReference type="SUPFAM" id="SSF53335">
    <property type="entry name" value="S-adenosyl-L-methionine-dependent methyltransferases"/>
    <property type="match status" value="1"/>
</dbReference>
<accession>A0A1M4VXM7</accession>
<name>A0A1M4VXM7_9BACT</name>
<dbReference type="STRING" id="1484053.SAMN05444274_102243"/>
<dbReference type="EMBL" id="FQUM01000002">
    <property type="protein sequence ID" value="SHE73718.1"/>
    <property type="molecule type" value="Genomic_DNA"/>
</dbReference>
<dbReference type="InterPro" id="IPR029063">
    <property type="entry name" value="SAM-dependent_MTases_sf"/>
</dbReference>
<gene>
    <name evidence="2" type="ORF">SAMN05444274_102243</name>
</gene>
<dbReference type="PANTHER" id="PTHR39963:SF1">
    <property type="entry name" value="MNMC-LIKE METHYLTRANSFERASE DOMAIN-CONTAINING PROTEIN"/>
    <property type="match status" value="1"/>
</dbReference>
<dbReference type="Gene3D" id="3.40.50.150">
    <property type="entry name" value="Vaccinia Virus protein VP39"/>
    <property type="match status" value="1"/>
</dbReference>
<dbReference type="Proteomes" id="UP000184164">
    <property type="component" value="Unassembled WGS sequence"/>
</dbReference>
<reference evidence="2 3" key="1">
    <citation type="submission" date="2016-11" db="EMBL/GenBank/DDBJ databases">
        <authorList>
            <person name="Jaros S."/>
            <person name="Januszkiewicz K."/>
            <person name="Wedrychowicz H."/>
        </authorList>
    </citation>
    <scope>NUCLEOTIDE SEQUENCE [LARGE SCALE GENOMIC DNA]</scope>
    <source>
        <strain evidence="2 3">DSM 26910</strain>
    </source>
</reference>
<dbReference type="NCBIfam" id="NF033855">
    <property type="entry name" value="tRNA_MNMC2"/>
    <property type="match status" value="1"/>
</dbReference>